<protein>
    <submittedName>
        <fullName evidence="2">Acetyltransferase</fullName>
    </submittedName>
</protein>
<name>A0A1L3MVZ0_9BACI</name>
<evidence type="ECO:0000259" key="1">
    <source>
        <dbReference type="PROSITE" id="PS51186"/>
    </source>
</evidence>
<accession>A0A1L3MVZ0</accession>
<dbReference type="InterPro" id="IPR000182">
    <property type="entry name" value="GNAT_dom"/>
</dbReference>
<gene>
    <name evidence="2" type="ORF">A9C19_18190</name>
</gene>
<dbReference type="EMBL" id="CP016020">
    <property type="protein sequence ID" value="APH06503.1"/>
    <property type="molecule type" value="Genomic_DNA"/>
</dbReference>
<sequence>MGEVKELTTLLAWKEAFPVMKQLRSDIEETSYLTLLNQMRNEGYRLFALYVEKEIVALAGFSLKTNFYQSRHVFLYDLITDENHRSKGYGEKLLTFVHKWAKEHGAEYVALESGIHRTEAHRFYQEKFTYDKWCYSFRRRV</sequence>
<dbReference type="SUPFAM" id="SSF55729">
    <property type="entry name" value="Acyl-CoA N-acyltransferases (Nat)"/>
    <property type="match status" value="1"/>
</dbReference>
<dbReference type="KEGG" id="bwh:A9C19_18190"/>
<keyword evidence="3" id="KW-1185">Reference proteome</keyword>
<dbReference type="GO" id="GO:0016747">
    <property type="term" value="F:acyltransferase activity, transferring groups other than amino-acyl groups"/>
    <property type="evidence" value="ECO:0007669"/>
    <property type="project" value="InterPro"/>
</dbReference>
<keyword evidence="2" id="KW-0808">Transferase</keyword>
<dbReference type="CDD" id="cd04301">
    <property type="entry name" value="NAT_SF"/>
    <property type="match status" value="1"/>
</dbReference>
<dbReference type="Pfam" id="PF00583">
    <property type="entry name" value="Acetyltransf_1"/>
    <property type="match status" value="1"/>
</dbReference>
<dbReference type="Proteomes" id="UP000181936">
    <property type="component" value="Chromosome"/>
</dbReference>
<evidence type="ECO:0000313" key="3">
    <source>
        <dbReference type="Proteomes" id="UP000181936"/>
    </source>
</evidence>
<reference evidence="2 3" key="1">
    <citation type="journal article" date="2016" name="Sci. Rep.">
        <title>Complete genome sequence and transcriptomic analysis of a novel marine strain Bacillus weihaiensis reveals the mechanism of brown algae degradation.</title>
        <authorList>
            <person name="Zhu Y."/>
            <person name="Chen P."/>
            <person name="Bao Y."/>
            <person name="Men Y."/>
            <person name="Zeng Y."/>
            <person name="Yang J."/>
            <person name="Sun J."/>
            <person name="Sun Y."/>
        </authorList>
    </citation>
    <scope>NUCLEOTIDE SEQUENCE [LARGE SCALE GENOMIC DNA]</scope>
    <source>
        <strain evidence="2 3">Alg07</strain>
    </source>
</reference>
<dbReference type="AlphaFoldDB" id="A0A1L3MVZ0"/>
<organism evidence="2 3">
    <name type="scientific">Bacillus weihaiensis</name>
    <dbReference type="NCBI Taxonomy" id="1547283"/>
    <lineage>
        <taxon>Bacteria</taxon>
        <taxon>Bacillati</taxon>
        <taxon>Bacillota</taxon>
        <taxon>Bacilli</taxon>
        <taxon>Bacillales</taxon>
        <taxon>Bacillaceae</taxon>
        <taxon>Bacillus</taxon>
    </lineage>
</organism>
<dbReference type="STRING" id="1547283.A9C19_18190"/>
<dbReference type="InterPro" id="IPR016181">
    <property type="entry name" value="Acyl_CoA_acyltransferase"/>
</dbReference>
<evidence type="ECO:0000313" key="2">
    <source>
        <dbReference type="EMBL" id="APH06503.1"/>
    </source>
</evidence>
<proteinExistence type="predicted"/>
<dbReference type="OrthoDB" id="9805924at2"/>
<dbReference type="Gene3D" id="3.40.630.30">
    <property type="match status" value="1"/>
</dbReference>
<feature type="domain" description="N-acetyltransferase" evidence="1">
    <location>
        <begin position="2"/>
        <end position="141"/>
    </location>
</feature>
<dbReference type="PROSITE" id="PS51186">
    <property type="entry name" value="GNAT"/>
    <property type="match status" value="1"/>
</dbReference>
<dbReference type="RefSeq" id="WP_072581303.1">
    <property type="nucleotide sequence ID" value="NZ_CP016020.1"/>
</dbReference>